<feature type="transmembrane region" description="Helical" evidence="8">
    <location>
        <begin position="645"/>
        <end position="665"/>
    </location>
</feature>
<dbReference type="OrthoDB" id="6500128at2759"/>
<dbReference type="InterPro" id="IPR036640">
    <property type="entry name" value="ABC1_TM_sf"/>
</dbReference>
<dbReference type="EMBL" id="KN716309">
    <property type="protein sequence ID" value="KJH47400.1"/>
    <property type="molecule type" value="Genomic_DNA"/>
</dbReference>
<dbReference type="InterPro" id="IPR027417">
    <property type="entry name" value="P-loop_NTPase"/>
</dbReference>
<protein>
    <submittedName>
        <fullName evidence="11">ABC transporter, ATP-binding protein</fullName>
    </submittedName>
</protein>
<keyword evidence="12" id="KW-1185">Reference proteome</keyword>
<feature type="transmembrane region" description="Helical" evidence="8">
    <location>
        <begin position="159"/>
        <end position="185"/>
    </location>
</feature>
<dbReference type="CDD" id="cd03250">
    <property type="entry name" value="ABCC_MRP_domain1"/>
    <property type="match status" value="1"/>
</dbReference>
<dbReference type="AlphaFoldDB" id="A0A0D8XS99"/>
<dbReference type="GO" id="GO:0005524">
    <property type="term" value="F:ATP binding"/>
    <property type="evidence" value="ECO:0007669"/>
    <property type="project" value="UniProtKB-KW"/>
</dbReference>
<evidence type="ECO:0000259" key="10">
    <source>
        <dbReference type="PROSITE" id="PS50929"/>
    </source>
</evidence>
<dbReference type="GO" id="GO:0140359">
    <property type="term" value="F:ABC-type transporter activity"/>
    <property type="evidence" value="ECO:0007669"/>
    <property type="project" value="InterPro"/>
</dbReference>
<dbReference type="SUPFAM" id="SSF90123">
    <property type="entry name" value="ABC transporter transmembrane region"/>
    <property type="match status" value="2"/>
</dbReference>
<evidence type="ECO:0000256" key="2">
    <source>
        <dbReference type="ARBA" id="ARBA00022448"/>
    </source>
</evidence>
<evidence type="ECO:0000256" key="5">
    <source>
        <dbReference type="ARBA" id="ARBA00022840"/>
    </source>
</evidence>
<sequence length="811" mass="91366">MRGTERKNPMFGLKIHFLKMQVVIALSLIYYTIGPPVFAAMIIMIVYVPFNYGCSAIIRSYQAKQMLAKDNRVKFTKERCMIFCNSLNNWIITPLFGMKSLCKRKLENLLKYSDTTIVLRETVVHGMAVVKMYAWEEAFEKEINRMRKKEVKFLKKATLLTRILQAVNSAAPLLVAIACFSWFVLSSSNNILNPSIAFVALTVFNQLRRPMSIIAPALQFISKAIVCSKRIDDFLQADELKKQHQTERDQVISIDLRNAYFSWSKEKENLKDAPTLMSLQITLKVQQGEFCAVVGSVGSGKSSLLAAILGEMTLLDGSRNVCGTVSYLSQTAWILNQTVRANILYGLDYDRNRYDKILKACELKKDIFALPRCDATVLGENGAALSGGQRTRIALARALYQTFSGHGIIHSVCDTDCDIFLLDDPFSAVDATTASEMYEKLFGSNGLLSEKTTVLVTHSIEFTKNATVIYVMDGTGGKIVDHGTYEELLERSQVFSKIKQDREEEKNQEKILKAPIRVIMVRSNAIPYKIESCSFPSMHITVVSRSRRLKTVMFEPPQPVDSKQVEDVAVGRIKGNVYLTYLRAFSFKWAILFLILLLLRYLMQMNKQIKDELLLNSVTALSSFWLSNWADSNVKAVSYSETTDGLIIFVALGFMTVLLNIIALVSSTFGGIRASIALHQPLIDAIFHAPLTFFEETSIGRILSRLVADIDVIDMPLPINIRLVVDSLIHISTIMFVISISMPLYIVFVVPFIIGYYNEYGIATTLSYCNKYFLPTNIQIKRIESAQRSQLLGVLSQNINGADSIRAYRRN</sequence>
<keyword evidence="6 8" id="KW-1133">Transmembrane helix</keyword>
<evidence type="ECO:0000256" key="7">
    <source>
        <dbReference type="ARBA" id="ARBA00023136"/>
    </source>
</evidence>
<dbReference type="SMART" id="SM00382">
    <property type="entry name" value="AAA"/>
    <property type="match status" value="1"/>
</dbReference>
<keyword evidence="3 8" id="KW-0812">Transmembrane</keyword>
<name>A0A0D8XS99_DICVI</name>
<organism evidence="11 12">
    <name type="scientific">Dictyocaulus viviparus</name>
    <name type="common">Bovine lungworm</name>
    <dbReference type="NCBI Taxonomy" id="29172"/>
    <lineage>
        <taxon>Eukaryota</taxon>
        <taxon>Metazoa</taxon>
        <taxon>Ecdysozoa</taxon>
        <taxon>Nematoda</taxon>
        <taxon>Chromadorea</taxon>
        <taxon>Rhabditida</taxon>
        <taxon>Rhabditina</taxon>
        <taxon>Rhabditomorpha</taxon>
        <taxon>Strongyloidea</taxon>
        <taxon>Metastrongylidae</taxon>
        <taxon>Dictyocaulus</taxon>
    </lineage>
</organism>
<evidence type="ECO:0000313" key="11">
    <source>
        <dbReference type="EMBL" id="KJH47400.1"/>
    </source>
</evidence>
<gene>
    <name evidence="11" type="ORF">DICVIV_06521</name>
</gene>
<dbReference type="InterPro" id="IPR050173">
    <property type="entry name" value="ABC_transporter_C-like"/>
</dbReference>
<feature type="domain" description="ABC transporter" evidence="9">
    <location>
        <begin position="254"/>
        <end position="501"/>
    </location>
</feature>
<dbReference type="PANTHER" id="PTHR24223">
    <property type="entry name" value="ATP-BINDING CASSETTE SUB-FAMILY C"/>
    <property type="match status" value="1"/>
</dbReference>
<dbReference type="Gene3D" id="3.40.50.300">
    <property type="entry name" value="P-loop containing nucleotide triphosphate hydrolases"/>
    <property type="match status" value="1"/>
</dbReference>
<dbReference type="InterPro" id="IPR003439">
    <property type="entry name" value="ABC_transporter-like_ATP-bd"/>
</dbReference>
<dbReference type="Proteomes" id="UP000053766">
    <property type="component" value="Unassembled WGS sequence"/>
</dbReference>
<proteinExistence type="predicted"/>
<feature type="domain" description="ABC transmembrane type-1" evidence="10">
    <location>
        <begin position="20"/>
        <end position="223"/>
    </location>
</feature>
<dbReference type="Pfam" id="PF00005">
    <property type="entry name" value="ABC_tran"/>
    <property type="match status" value="1"/>
</dbReference>
<evidence type="ECO:0000256" key="6">
    <source>
        <dbReference type="ARBA" id="ARBA00022989"/>
    </source>
</evidence>
<evidence type="ECO:0000259" key="9">
    <source>
        <dbReference type="PROSITE" id="PS50893"/>
    </source>
</evidence>
<reference evidence="11 12" key="1">
    <citation type="submission" date="2013-11" db="EMBL/GenBank/DDBJ databases">
        <title>Draft genome of the bovine lungworm Dictyocaulus viviparus.</title>
        <authorList>
            <person name="Mitreva M."/>
        </authorList>
    </citation>
    <scope>NUCLEOTIDE SEQUENCE [LARGE SCALE GENOMIC DNA]</scope>
    <source>
        <strain evidence="11 12">HannoverDv2000</strain>
    </source>
</reference>
<keyword evidence="5 11" id="KW-0067">ATP-binding</keyword>
<feature type="transmembrane region" description="Helical" evidence="8">
    <location>
        <begin position="581"/>
        <end position="601"/>
    </location>
</feature>
<dbReference type="Pfam" id="PF00664">
    <property type="entry name" value="ABC_membrane"/>
    <property type="match status" value="2"/>
</dbReference>
<dbReference type="Gene3D" id="1.20.1560.10">
    <property type="entry name" value="ABC transporter type 1, transmembrane domain"/>
    <property type="match status" value="2"/>
</dbReference>
<dbReference type="FunFam" id="3.40.50.300:FF:000997">
    <property type="entry name" value="Multidrug resistance-associated protein 1"/>
    <property type="match status" value="1"/>
</dbReference>
<dbReference type="PANTHER" id="PTHR24223:SF415">
    <property type="entry name" value="FI20190P1"/>
    <property type="match status" value="1"/>
</dbReference>
<dbReference type="PROSITE" id="PS50893">
    <property type="entry name" value="ABC_TRANSPORTER_2"/>
    <property type="match status" value="1"/>
</dbReference>
<dbReference type="InterPro" id="IPR003593">
    <property type="entry name" value="AAA+_ATPase"/>
</dbReference>
<reference evidence="12" key="2">
    <citation type="journal article" date="2016" name="Sci. Rep.">
        <title>Dictyocaulus viviparus genome, variome and transcriptome elucidate lungworm biology and support future intervention.</title>
        <authorList>
            <person name="McNulty S.N."/>
            <person name="Strube C."/>
            <person name="Rosa B.A."/>
            <person name="Martin J.C."/>
            <person name="Tyagi R."/>
            <person name="Choi Y.J."/>
            <person name="Wang Q."/>
            <person name="Hallsworth Pepin K."/>
            <person name="Zhang X."/>
            <person name="Ozersky P."/>
            <person name="Wilson R.K."/>
            <person name="Sternberg P.W."/>
            <person name="Gasser R.B."/>
            <person name="Mitreva M."/>
        </authorList>
    </citation>
    <scope>NUCLEOTIDE SEQUENCE [LARGE SCALE GENOMIC DNA]</scope>
    <source>
        <strain evidence="12">HannoverDv2000</strain>
    </source>
</reference>
<dbReference type="InterPro" id="IPR011527">
    <property type="entry name" value="ABC1_TM_dom"/>
</dbReference>
<dbReference type="InterPro" id="IPR017871">
    <property type="entry name" value="ABC_transporter-like_CS"/>
</dbReference>
<accession>A0A0D8XS99</accession>
<feature type="transmembrane region" description="Helical" evidence="8">
    <location>
        <begin position="12"/>
        <end position="31"/>
    </location>
</feature>
<dbReference type="PROSITE" id="PS50929">
    <property type="entry name" value="ABC_TM1F"/>
    <property type="match status" value="2"/>
</dbReference>
<comment type="subcellular location">
    <subcellularLocation>
        <location evidence="1">Membrane</location>
        <topology evidence="1">Multi-pass membrane protein</topology>
    </subcellularLocation>
</comment>
<dbReference type="PROSITE" id="PS00211">
    <property type="entry name" value="ABC_TRANSPORTER_1"/>
    <property type="match status" value="1"/>
</dbReference>
<evidence type="ECO:0000256" key="8">
    <source>
        <dbReference type="SAM" id="Phobius"/>
    </source>
</evidence>
<dbReference type="GO" id="GO:0016887">
    <property type="term" value="F:ATP hydrolysis activity"/>
    <property type="evidence" value="ECO:0007669"/>
    <property type="project" value="InterPro"/>
</dbReference>
<dbReference type="STRING" id="29172.A0A0D8XS99"/>
<dbReference type="GO" id="GO:0016020">
    <property type="term" value="C:membrane"/>
    <property type="evidence" value="ECO:0007669"/>
    <property type="project" value="UniProtKB-SubCell"/>
</dbReference>
<keyword evidence="7 8" id="KW-0472">Membrane</keyword>
<dbReference type="SUPFAM" id="SSF52540">
    <property type="entry name" value="P-loop containing nucleoside triphosphate hydrolases"/>
    <property type="match status" value="1"/>
</dbReference>
<evidence type="ECO:0000256" key="4">
    <source>
        <dbReference type="ARBA" id="ARBA00022741"/>
    </source>
</evidence>
<feature type="transmembrane region" description="Helical" evidence="8">
    <location>
        <begin position="37"/>
        <end position="58"/>
    </location>
</feature>
<evidence type="ECO:0000313" key="12">
    <source>
        <dbReference type="Proteomes" id="UP000053766"/>
    </source>
</evidence>
<feature type="transmembrane region" description="Helical" evidence="8">
    <location>
        <begin position="728"/>
        <end position="757"/>
    </location>
</feature>
<feature type="domain" description="ABC transmembrane type-1" evidence="10">
    <location>
        <begin position="613"/>
        <end position="811"/>
    </location>
</feature>
<evidence type="ECO:0000256" key="1">
    <source>
        <dbReference type="ARBA" id="ARBA00004141"/>
    </source>
</evidence>
<keyword evidence="4" id="KW-0547">Nucleotide-binding</keyword>
<keyword evidence="2" id="KW-0813">Transport</keyword>
<evidence type="ECO:0000256" key="3">
    <source>
        <dbReference type="ARBA" id="ARBA00022692"/>
    </source>
</evidence>